<dbReference type="InterPro" id="IPR004875">
    <property type="entry name" value="DDE_SF_endonuclease_dom"/>
</dbReference>
<keyword evidence="3" id="KW-1185">Reference proteome</keyword>
<dbReference type="OrthoDB" id="5420958at2759"/>
<dbReference type="GO" id="GO:0003676">
    <property type="term" value="F:nucleic acid binding"/>
    <property type="evidence" value="ECO:0007669"/>
    <property type="project" value="InterPro"/>
</dbReference>
<dbReference type="AlphaFoldDB" id="A0A420HFD3"/>
<dbReference type="EMBL" id="MCFK01008363">
    <property type="protein sequence ID" value="RKF56160.1"/>
    <property type="molecule type" value="Genomic_DNA"/>
</dbReference>
<reference evidence="2 3" key="1">
    <citation type="journal article" date="2018" name="BMC Genomics">
        <title>Comparative genome analyses reveal sequence features reflecting distinct modes of host-adaptation between dicot and monocot powdery mildew.</title>
        <authorList>
            <person name="Wu Y."/>
            <person name="Ma X."/>
            <person name="Pan Z."/>
            <person name="Kale S.D."/>
            <person name="Song Y."/>
            <person name="King H."/>
            <person name="Zhang Q."/>
            <person name="Presley C."/>
            <person name="Deng X."/>
            <person name="Wei C.I."/>
            <person name="Xiao S."/>
        </authorList>
    </citation>
    <scope>NUCLEOTIDE SEQUENCE [LARGE SCALE GENOMIC DNA]</scope>
    <source>
        <strain evidence="2">UMSG2</strain>
    </source>
</reference>
<protein>
    <recommendedName>
        <fullName evidence="1">DDE-1 domain-containing protein</fullName>
    </recommendedName>
</protein>
<proteinExistence type="predicted"/>
<feature type="domain" description="DDE-1" evidence="1">
    <location>
        <begin position="1"/>
        <end position="65"/>
    </location>
</feature>
<gene>
    <name evidence="2" type="ORF">OnM2_083043</name>
</gene>
<sequence>MPPNLTHLLQPLDVVIFQPLKHYRAKAIDIMVRDGLTNITKIELLGCIQEVRKKAFKVDTIRSAFKKTSIWSYNPHVVLAKIDERLAKSITPPPSECLMSSSPISTSVTLRQIWKVGSSIESVVRPGVTLTPDTVRDINRFIKWGISNTAELVQVKRDLRKTKYAERIQKTRWA</sequence>
<dbReference type="Proteomes" id="UP000286134">
    <property type="component" value="Unassembled WGS sequence"/>
</dbReference>
<accession>A0A420HFD3</accession>
<evidence type="ECO:0000313" key="3">
    <source>
        <dbReference type="Proteomes" id="UP000286134"/>
    </source>
</evidence>
<dbReference type="Pfam" id="PF03184">
    <property type="entry name" value="DDE_1"/>
    <property type="match status" value="1"/>
</dbReference>
<comment type="caution">
    <text evidence="2">The sequence shown here is derived from an EMBL/GenBank/DDBJ whole genome shotgun (WGS) entry which is preliminary data.</text>
</comment>
<evidence type="ECO:0000259" key="1">
    <source>
        <dbReference type="Pfam" id="PF03184"/>
    </source>
</evidence>
<evidence type="ECO:0000313" key="2">
    <source>
        <dbReference type="EMBL" id="RKF56160.1"/>
    </source>
</evidence>
<organism evidence="2 3">
    <name type="scientific">Erysiphe neolycopersici</name>
    <dbReference type="NCBI Taxonomy" id="212602"/>
    <lineage>
        <taxon>Eukaryota</taxon>
        <taxon>Fungi</taxon>
        <taxon>Dikarya</taxon>
        <taxon>Ascomycota</taxon>
        <taxon>Pezizomycotina</taxon>
        <taxon>Leotiomycetes</taxon>
        <taxon>Erysiphales</taxon>
        <taxon>Erysiphaceae</taxon>
        <taxon>Erysiphe</taxon>
    </lineage>
</organism>
<name>A0A420HFD3_9PEZI</name>